<reference evidence="3" key="3">
    <citation type="submission" date="2021-06" db="EMBL/GenBank/DDBJ databases">
        <title>Genomic Description and Analysis of Intracellular Bacteria, Candidatus Berkiella cookevillensis and Candidatus Berkiella aquae.</title>
        <authorList>
            <person name="Kidane D.T."/>
            <person name="Mehari Y.T."/>
            <person name="Rice F.C."/>
            <person name="Arivett B.A."/>
            <person name="Farone A.L."/>
            <person name="Berk S.G."/>
            <person name="Farone M.B."/>
        </authorList>
    </citation>
    <scope>NUCLEOTIDE SEQUENCE</scope>
    <source>
        <strain evidence="3">CC99</strain>
    </source>
</reference>
<evidence type="ECO:0008006" key="5">
    <source>
        <dbReference type="Google" id="ProtNLM"/>
    </source>
</evidence>
<feature type="transmembrane region" description="Helical" evidence="1">
    <location>
        <begin position="7"/>
        <end position="27"/>
    </location>
</feature>
<evidence type="ECO:0000256" key="1">
    <source>
        <dbReference type="SAM" id="Phobius"/>
    </source>
</evidence>
<accession>A0A0Q9YDB7</accession>
<keyword evidence="1" id="KW-1133">Transmembrane helix</keyword>
<dbReference type="PROSITE" id="PS51257">
    <property type="entry name" value="PROKAR_LIPOPROTEIN"/>
    <property type="match status" value="1"/>
</dbReference>
<keyword evidence="4" id="KW-1185">Reference proteome</keyword>
<comment type="caution">
    <text evidence="2">The sequence shown here is derived from an EMBL/GenBank/DDBJ whole genome shotgun (WGS) entry which is preliminary data.</text>
</comment>
<dbReference type="RefSeq" id="WP_057624528.1">
    <property type="nucleotide sequence ID" value="NZ_LKHV02000001.1"/>
</dbReference>
<name>A0A0Q9YDB7_9GAMM</name>
<keyword evidence="1" id="KW-0812">Transmembrane</keyword>
<sequence length="64" mass="6357">MKGKRLFIYMCFMIPALYGCGTAASIAGGTALAAVKMPLYLAGAVVGATAEVAGAAAAEASDRD</sequence>
<evidence type="ECO:0000313" key="2">
    <source>
        <dbReference type="EMBL" id="KRG18543.1"/>
    </source>
</evidence>
<protein>
    <recommendedName>
        <fullName evidence="5">Lipoprotein</fullName>
    </recommendedName>
</protein>
<proteinExistence type="predicted"/>
<gene>
    <name evidence="3" type="ORF">CC99x_003070</name>
    <name evidence="2" type="ORF">CC99x_01428</name>
</gene>
<reference evidence="3" key="2">
    <citation type="journal article" date="2016" name="Genome Announc.">
        <title>Draft Genome Sequences of Two Novel Amoeba-Resistant Intranuclear Bacteria, 'Candidatus Berkiella cookevillensis' and 'Candidatus Berkiella aquae'.</title>
        <authorList>
            <person name="Mehari Y.T."/>
            <person name="Arivett B.A."/>
            <person name="Farone A.L."/>
            <person name="Gunderson J.H."/>
            <person name="Farone M.B."/>
        </authorList>
    </citation>
    <scope>NUCLEOTIDE SEQUENCE</scope>
    <source>
        <strain evidence="3">CC99</strain>
    </source>
</reference>
<dbReference type="AlphaFoldDB" id="A0A0Q9YDB7"/>
<organism evidence="2">
    <name type="scientific">Candidatus Berkiella cookevillensis</name>
    <dbReference type="NCBI Taxonomy" id="437022"/>
    <lineage>
        <taxon>Bacteria</taxon>
        <taxon>Pseudomonadati</taxon>
        <taxon>Pseudomonadota</taxon>
        <taxon>Gammaproteobacteria</taxon>
        <taxon>Candidatus Berkiellales</taxon>
        <taxon>Candidatus Berkiellaceae</taxon>
        <taxon>Candidatus Berkiella</taxon>
    </lineage>
</organism>
<evidence type="ECO:0000313" key="3">
    <source>
        <dbReference type="EMBL" id="MCS5707879.1"/>
    </source>
</evidence>
<reference evidence="2" key="1">
    <citation type="submission" date="2015-09" db="EMBL/GenBank/DDBJ databases">
        <title>Draft Genome Sequences of Two Novel Amoeba-resistant Intranuclear Bacteria, Candidatus Berkiella cookevillensis and Candidatus Berkiella aquae.</title>
        <authorList>
            <person name="Mehari Y.T."/>
            <person name="Arivett B.A."/>
            <person name="Farone A.L."/>
            <person name="Gunderson J.H."/>
            <person name="Farone M.B."/>
        </authorList>
    </citation>
    <scope>NUCLEOTIDE SEQUENCE [LARGE SCALE GENOMIC DNA]</scope>
    <source>
        <strain evidence="2">CC99</strain>
    </source>
</reference>
<evidence type="ECO:0000313" key="4">
    <source>
        <dbReference type="Proteomes" id="UP000051494"/>
    </source>
</evidence>
<keyword evidence="1" id="KW-0472">Membrane</keyword>
<dbReference type="STRING" id="437022.CC99x_01428"/>
<dbReference type="Proteomes" id="UP000051494">
    <property type="component" value="Unassembled WGS sequence"/>
</dbReference>
<dbReference type="EMBL" id="LKHV01000006">
    <property type="protein sequence ID" value="KRG18543.1"/>
    <property type="molecule type" value="Genomic_DNA"/>
</dbReference>
<dbReference type="EMBL" id="LKHV02000001">
    <property type="protein sequence ID" value="MCS5707879.1"/>
    <property type="molecule type" value="Genomic_DNA"/>
</dbReference>
<feature type="transmembrane region" description="Helical" evidence="1">
    <location>
        <begin position="39"/>
        <end position="58"/>
    </location>
</feature>